<evidence type="ECO:0008006" key="5">
    <source>
        <dbReference type="Google" id="ProtNLM"/>
    </source>
</evidence>
<accession>A0AAX1N2H9</accession>
<proteinExistence type="predicted"/>
<dbReference type="PROSITE" id="PS51257">
    <property type="entry name" value="PROKAR_LIPOPROTEIN"/>
    <property type="match status" value="1"/>
</dbReference>
<evidence type="ECO:0000256" key="1">
    <source>
        <dbReference type="SAM" id="MobiDB-lite"/>
    </source>
</evidence>
<evidence type="ECO:0000256" key="2">
    <source>
        <dbReference type="SAM" id="SignalP"/>
    </source>
</evidence>
<evidence type="ECO:0000313" key="3">
    <source>
        <dbReference type="EMBL" id="QWG00566.1"/>
    </source>
</evidence>
<reference evidence="3 4" key="1">
    <citation type="submission" date="2021-05" db="EMBL/GenBank/DDBJ databases">
        <title>Comparative genomic studies on the polysaccharide-degrading batcterial strains of the Flammeovirga genus.</title>
        <authorList>
            <person name="Zewei F."/>
            <person name="Zheng Z."/>
            <person name="Yu L."/>
            <person name="Ruyue G."/>
            <person name="Yanhong M."/>
            <person name="Yuanyuan C."/>
            <person name="Jingyan G."/>
            <person name="Wenjun H."/>
        </authorList>
    </citation>
    <scope>NUCLEOTIDE SEQUENCE [LARGE SCALE GENOMIC DNA]</scope>
    <source>
        <strain evidence="3 4">NBRC:100898</strain>
    </source>
</reference>
<feature type="region of interest" description="Disordered" evidence="1">
    <location>
        <begin position="31"/>
        <end position="54"/>
    </location>
</feature>
<dbReference type="Proteomes" id="UP000678679">
    <property type="component" value="Chromosome 1"/>
</dbReference>
<dbReference type="AlphaFoldDB" id="A0AAX1N2H9"/>
<protein>
    <recommendedName>
        <fullName evidence="5">Right handed beta helix domain-containing protein</fullName>
    </recommendedName>
</protein>
<name>A0AAX1N2H9_9BACT</name>
<organism evidence="3 4">
    <name type="scientific">Flammeovirga yaeyamensis</name>
    <dbReference type="NCBI Taxonomy" id="367791"/>
    <lineage>
        <taxon>Bacteria</taxon>
        <taxon>Pseudomonadati</taxon>
        <taxon>Bacteroidota</taxon>
        <taxon>Cytophagia</taxon>
        <taxon>Cytophagales</taxon>
        <taxon>Flammeovirgaceae</taxon>
        <taxon>Flammeovirga</taxon>
    </lineage>
</organism>
<keyword evidence="2" id="KW-0732">Signal</keyword>
<feature type="chain" id="PRO_5043432612" description="Right handed beta helix domain-containing protein" evidence="2">
    <location>
        <begin position="27"/>
        <end position="462"/>
    </location>
</feature>
<evidence type="ECO:0000313" key="4">
    <source>
        <dbReference type="Proteomes" id="UP000678679"/>
    </source>
</evidence>
<feature type="signal peptide" evidence="2">
    <location>
        <begin position="1"/>
        <end position="26"/>
    </location>
</feature>
<dbReference type="EMBL" id="CP076132">
    <property type="protein sequence ID" value="QWG00566.1"/>
    <property type="molecule type" value="Genomic_DNA"/>
</dbReference>
<sequence length="462" mass="50581">MKNLNNFLVKGVFFLSTLFFMFSCTANEEDLLGSDDDDTETPETPGGEEEEAEDISITSTYVISEDETWESGITVNWGGHVVIEEGVTLTIEPGVKVLANKTAAPEFYIKGNLHALGTADEPIYVTVPEADRTEANIFNLQAWGGFICTSTAKTFVMDHVVMEFGNATLTDDHISIQEGVVDMEVGEPSYGFYSENPETKVIVHNSVVAYMSDDAFRPQGGQVSFYNNVFAYIGSTGGEALNIKKGTTGDIAYNLFYHIATNGPKWSNKSGVDVQTNINAYNNTIVSGGWRRNKSGRGGSVNIEETARGMIVNNMIVNCRYGVRVVGDALEGTNVDMENTTIDNQYYYGNHARMTSEFAPSNGFLTEIAENSIAGNDPMFENYDVVNEFTISLTTEDDEFPTPNEDKTFDEWTKFDFHLKSGSPALDAGSVNVEPMYGSISVAGKTYTVPRSADYIGAFGTK</sequence>
<gene>
    <name evidence="3" type="ORF">KMW28_12980</name>
</gene>
<dbReference type="RefSeq" id="WP_169663042.1">
    <property type="nucleotide sequence ID" value="NZ_CP076132.1"/>
</dbReference>
<dbReference type="KEGG" id="fya:KMW28_12980"/>
<dbReference type="InterPro" id="IPR011050">
    <property type="entry name" value="Pectin_lyase_fold/virulence"/>
</dbReference>
<keyword evidence="4" id="KW-1185">Reference proteome</keyword>
<dbReference type="SUPFAM" id="SSF51126">
    <property type="entry name" value="Pectin lyase-like"/>
    <property type="match status" value="1"/>
</dbReference>